<proteinExistence type="predicted"/>
<dbReference type="Pfam" id="PF00617">
    <property type="entry name" value="RasGEF"/>
    <property type="match status" value="1"/>
</dbReference>
<name>A0A5A9NXM7_9TELE</name>
<dbReference type="InterPro" id="IPR023578">
    <property type="entry name" value="Ras_GEF_dom_sf"/>
</dbReference>
<keyword evidence="3" id="KW-1185">Reference proteome</keyword>
<dbReference type="Proteomes" id="UP000324632">
    <property type="component" value="Chromosome 12"/>
</dbReference>
<dbReference type="InterPro" id="IPR001895">
    <property type="entry name" value="RASGEF_cat_dom"/>
</dbReference>
<comment type="caution">
    <text evidence="2">The sequence shown here is derived from an EMBL/GenBank/DDBJ whole genome shotgun (WGS) entry which is preliminary data.</text>
</comment>
<sequence>MTNGPIGNNSPKDGSHLLKVSSWMKRKLSGNFPQCGPELSAVPSLRLPMYGSFNCDLAVTSGLHDQKPILISRKDKATFEKLDFLTSKEENYNRMREYIRSLKMNPCIPYLDMKQTVQYVIATCLRSRHIV</sequence>
<reference evidence="2 3" key="1">
    <citation type="journal article" date="2019" name="Mol. Ecol. Resour.">
        <title>Chromosome-level genome assembly of Triplophysa tibetana, a fish adapted to the harsh high-altitude environment of the Tibetan Plateau.</title>
        <authorList>
            <person name="Yang X."/>
            <person name="Liu H."/>
            <person name="Ma Z."/>
            <person name="Zou Y."/>
            <person name="Zou M."/>
            <person name="Mao Y."/>
            <person name="Li X."/>
            <person name="Wang H."/>
            <person name="Chen T."/>
            <person name="Wang W."/>
            <person name="Yang R."/>
        </authorList>
    </citation>
    <scope>NUCLEOTIDE SEQUENCE [LARGE SCALE GENOMIC DNA]</scope>
    <source>
        <strain evidence="2">TTIB1903HZAU</strain>
        <tissue evidence="2">Muscle</tissue>
    </source>
</reference>
<dbReference type="GO" id="GO:0005085">
    <property type="term" value="F:guanyl-nucleotide exchange factor activity"/>
    <property type="evidence" value="ECO:0007669"/>
    <property type="project" value="InterPro"/>
</dbReference>
<evidence type="ECO:0000313" key="3">
    <source>
        <dbReference type="Proteomes" id="UP000324632"/>
    </source>
</evidence>
<accession>A0A5A9NXM7</accession>
<dbReference type="EMBL" id="SOYY01000012">
    <property type="protein sequence ID" value="KAA0714532.1"/>
    <property type="molecule type" value="Genomic_DNA"/>
</dbReference>
<gene>
    <name evidence="2" type="ORF">E1301_Tti023826</name>
</gene>
<dbReference type="SUPFAM" id="SSF48366">
    <property type="entry name" value="Ras GEF"/>
    <property type="match status" value="1"/>
</dbReference>
<dbReference type="GO" id="GO:0007264">
    <property type="term" value="P:small GTPase-mediated signal transduction"/>
    <property type="evidence" value="ECO:0007669"/>
    <property type="project" value="InterPro"/>
</dbReference>
<evidence type="ECO:0000259" key="1">
    <source>
        <dbReference type="Pfam" id="PF00617"/>
    </source>
</evidence>
<protein>
    <submittedName>
        <fullName evidence="2">Ras-specific guanine nucleotide-releasing factor</fullName>
    </submittedName>
</protein>
<organism evidence="2 3">
    <name type="scientific">Triplophysa tibetana</name>
    <dbReference type="NCBI Taxonomy" id="1572043"/>
    <lineage>
        <taxon>Eukaryota</taxon>
        <taxon>Metazoa</taxon>
        <taxon>Chordata</taxon>
        <taxon>Craniata</taxon>
        <taxon>Vertebrata</taxon>
        <taxon>Euteleostomi</taxon>
        <taxon>Actinopterygii</taxon>
        <taxon>Neopterygii</taxon>
        <taxon>Teleostei</taxon>
        <taxon>Ostariophysi</taxon>
        <taxon>Cypriniformes</taxon>
        <taxon>Nemacheilidae</taxon>
        <taxon>Triplophysa</taxon>
    </lineage>
</organism>
<dbReference type="AlphaFoldDB" id="A0A5A9NXM7"/>
<feature type="domain" description="Ras-GEF" evidence="1">
    <location>
        <begin position="70"/>
        <end position="114"/>
    </location>
</feature>
<evidence type="ECO:0000313" key="2">
    <source>
        <dbReference type="EMBL" id="KAA0714532.1"/>
    </source>
</evidence>
<dbReference type="Gene3D" id="1.10.840.10">
    <property type="entry name" value="Ras guanine-nucleotide exchange factors catalytic domain"/>
    <property type="match status" value="1"/>
</dbReference>
<dbReference type="InterPro" id="IPR036964">
    <property type="entry name" value="RASGEF_cat_dom_sf"/>
</dbReference>